<accession>A0A1G6V873</accession>
<dbReference type="GO" id="GO:0000156">
    <property type="term" value="F:phosphorelay response regulator activity"/>
    <property type="evidence" value="ECO:0007669"/>
    <property type="project" value="InterPro"/>
</dbReference>
<protein>
    <submittedName>
        <fullName evidence="4">Two component transcriptional regulator, LytTR family</fullName>
    </submittedName>
</protein>
<evidence type="ECO:0000313" key="4">
    <source>
        <dbReference type="EMBL" id="SDD49046.1"/>
    </source>
</evidence>
<dbReference type="SUPFAM" id="SSF52172">
    <property type="entry name" value="CheY-like"/>
    <property type="match status" value="1"/>
</dbReference>
<keyword evidence="1" id="KW-0597">Phosphoprotein</keyword>
<dbReference type="RefSeq" id="WP_090391340.1">
    <property type="nucleotide sequence ID" value="NZ_FMZO01000009.1"/>
</dbReference>
<keyword evidence="5" id="KW-1185">Reference proteome</keyword>
<dbReference type="Gene3D" id="2.40.50.1020">
    <property type="entry name" value="LytTr DNA-binding domain"/>
    <property type="match status" value="1"/>
</dbReference>
<dbReference type="Pfam" id="PF04397">
    <property type="entry name" value="LytTR"/>
    <property type="match status" value="1"/>
</dbReference>
<dbReference type="OrthoDB" id="2168082at2"/>
<dbReference type="PANTHER" id="PTHR37299">
    <property type="entry name" value="TRANSCRIPTIONAL REGULATOR-RELATED"/>
    <property type="match status" value="1"/>
</dbReference>
<evidence type="ECO:0000259" key="3">
    <source>
        <dbReference type="PROSITE" id="PS50930"/>
    </source>
</evidence>
<dbReference type="InterPro" id="IPR011006">
    <property type="entry name" value="CheY-like_superfamily"/>
</dbReference>
<dbReference type="STRING" id="1285928.SAMN04487894_109208"/>
<dbReference type="InterPro" id="IPR046947">
    <property type="entry name" value="LytR-like"/>
</dbReference>
<proteinExistence type="predicted"/>
<dbReference type="Pfam" id="PF00072">
    <property type="entry name" value="Response_reg"/>
    <property type="match status" value="1"/>
</dbReference>
<dbReference type="GO" id="GO:0003677">
    <property type="term" value="F:DNA binding"/>
    <property type="evidence" value="ECO:0007669"/>
    <property type="project" value="InterPro"/>
</dbReference>
<feature type="domain" description="HTH LytTR-type" evidence="3">
    <location>
        <begin position="145"/>
        <end position="252"/>
    </location>
</feature>
<dbReference type="PANTHER" id="PTHR37299:SF1">
    <property type="entry name" value="STAGE 0 SPORULATION PROTEIN A HOMOLOG"/>
    <property type="match status" value="1"/>
</dbReference>
<organism evidence="4 5">
    <name type="scientific">Niabella drilacis (strain DSM 25811 / CCM 8410 / CCUG 62505 / LMG 26954 / E90)</name>
    <dbReference type="NCBI Taxonomy" id="1285928"/>
    <lineage>
        <taxon>Bacteria</taxon>
        <taxon>Pseudomonadati</taxon>
        <taxon>Bacteroidota</taxon>
        <taxon>Chitinophagia</taxon>
        <taxon>Chitinophagales</taxon>
        <taxon>Chitinophagaceae</taxon>
        <taxon>Niabella</taxon>
    </lineage>
</organism>
<dbReference type="EMBL" id="FMZO01000009">
    <property type="protein sequence ID" value="SDD49046.1"/>
    <property type="molecule type" value="Genomic_DNA"/>
</dbReference>
<dbReference type="PROSITE" id="PS50930">
    <property type="entry name" value="HTH_LYTTR"/>
    <property type="match status" value="1"/>
</dbReference>
<reference evidence="5" key="1">
    <citation type="submission" date="2016-10" db="EMBL/GenBank/DDBJ databases">
        <authorList>
            <person name="Varghese N."/>
            <person name="Submissions S."/>
        </authorList>
    </citation>
    <scope>NUCLEOTIDE SEQUENCE [LARGE SCALE GENOMIC DNA]</scope>
    <source>
        <strain evidence="5">DSM 25811 / CCM 8410 / LMG 26954 / E90</strain>
    </source>
</reference>
<gene>
    <name evidence="4" type="ORF">SAMN04487894_109208</name>
</gene>
<feature type="modified residue" description="4-aspartylphosphate" evidence="1">
    <location>
        <position position="56"/>
    </location>
</feature>
<dbReference type="SMART" id="SM00448">
    <property type="entry name" value="REC"/>
    <property type="match status" value="1"/>
</dbReference>
<sequence length="258" mass="29550">MNSIIFEDEKLNADRLIQLLEGLVPDLKVLRVIESIDEGKKWLTAHGSNIDLAFMDIQLSDGNCFELFQQAEIRMPVIFTTAYDKFALQAFKVHSIDYLLKPVERSALERALQKFNYFKPKADPGTALDLSRIAEAFYRQENTRFVGRANNQIAYVKSKDIACVYYADGITRAVTHTGKKVPLDYSLDQMDKMLNKTMFFRINRKMIICIDAIVKINSYYNSRLVLQLNPEADTDTVVSRERVALFKGWLEGRDAGTV</sequence>
<dbReference type="InterPro" id="IPR007492">
    <property type="entry name" value="LytTR_DNA-bd_dom"/>
</dbReference>
<dbReference type="AlphaFoldDB" id="A0A1G6V873"/>
<evidence type="ECO:0000256" key="1">
    <source>
        <dbReference type="PROSITE-ProRule" id="PRU00169"/>
    </source>
</evidence>
<name>A0A1G6V873_NIADE</name>
<evidence type="ECO:0000313" key="5">
    <source>
        <dbReference type="Proteomes" id="UP000198757"/>
    </source>
</evidence>
<dbReference type="InterPro" id="IPR001789">
    <property type="entry name" value="Sig_transdc_resp-reg_receiver"/>
</dbReference>
<dbReference type="SMART" id="SM00850">
    <property type="entry name" value="LytTR"/>
    <property type="match status" value="1"/>
</dbReference>
<dbReference type="Proteomes" id="UP000198757">
    <property type="component" value="Unassembled WGS sequence"/>
</dbReference>
<dbReference type="Gene3D" id="3.40.50.2300">
    <property type="match status" value="1"/>
</dbReference>
<feature type="domain" description="Response regulatory" evidence="2">
    <location>
        <begin position="2"/>
        <end position="116"/>
    </location>
</feature>
<evidence type="ECO:0000259" key="2">
    <source>
        <dbReference type="PROSITE" id="PS50110"/>
    </source>
</evidence>
<dbReference type="PROSITE" id="PS50110">
    <property type="entry name" value="RESPONSE_REGULATORY"/>
    <property type="match status" value="1"/>
</dbReference>